<comment type="pathway">
    <text evidence="2">Protein modification; protein lipoylation via exogenous pathway; protein N(6)-(lipoyl)lysine from lipoate: step 2/2.</text>
</comment>
<feature type="domain" description="BPL/LPL catalytic" evidence="5">
    <location>
        <begin position="8"/>
        <end position="216"/>
    </location>
</feature>
<dbReference type="AlphaFoldDB" id="A0A4V1XBB0"/>
<dbReference type="GO" id="GO:0017118">
    <property type="term" value="F:lipoyltransferase activity"/>
    <property type="evidence" value="ECO:0007669"/>
    <property type="project" value="TreeGrafter"/>
</dbReference>
<reference evidence="6 7" key="1">
    <citation type="submission" date="2018-06" db="EMBL/GenBank/DDBJ databases">
        <title>Complete Genomes of Monosporascus.</title>
        <authorList>
            <person name="Robinson A.J."/>
            <person name="Natvig D.O."/>
        </authorList>
    </citation>
    <scope>NUCLEOTIDE SEQUENCE [LARGE SCALE GENOMIC DNA]</scope>
    <source>
        <strain evidence="6 7">CBS 110550</strain>
    </source>
</reference>
<evidence type="ECO:0000313" key="6">
    <source>
        <dbReference type="EMBL" id="RYP05619.1"/>
    </source>
</evidence>
<evidence type="ECO:0000256" key="4">
    <source>
        <dbReference type="ARBA" id="ARBA00015925"/>
    </source>
</evidence>
<evidence type="ECO:0000259" key="5">
    <source>
        <dbReference type="PROSITE" id="PS51733"/>
    </source>
</evidence>
<evidence type="ECO:0000313" key="7">
    <source>
        <dbReference type="Proteomes" id="UP000293360"/>
    </source>
</evidence>
<dbReference type="UniPathway" id="UPA00537">
    <property type="reaction ID" value="UER00595"/>
</dbReference>
<dbReference type="Proteomes" id="UP000293360">
    <property type="component" value="Unassembled WGS sequence"/>
</dbReference>
<dbReference type="InterPro" id="IPR045864">
    <property type="entry name" value="aa-tRNA-synth_II/BPL/LPL"/>
</dbReference>
<dbReference type="OrthoDB" id="201621at2759"/>
<proteinExistence type="inferred from homology"/>
<dbReference type="Pfam" id="PF21948">
    <property type="entry name" value="LplA-B_cat"/>
    <property type="match status" value="1"/>
</dbReference>
<dbReference type="GO" id="GO:0005739">
    <property type="term" value="C:mitochondrion"/>
    <property type="evidence" value="ECO:0007669"/>
    <property type="project" value="TreeGrafter"/>
</dbReference>
<accession>A0A4V1XBB0</accession>
<dbReference type="InterPro" id="IPR004143">
    <property type="entry name" value="BPL_LPL_catalytic"/>
</dbReference>
<evidence type="ECO:0000256" key="2">
    <source>
        <dbReference type="ARBA" id="ARBA00005085"/>
    </source>
</evidence>
<dbReference type="GO" id="GO:0009249">
    <property type="term" value="P:protein lipoylation"/>
    <property type="evidence" value="ECO:0007669"/>
    <property type="project" value="InterPro"/>
</dbReference>
<keyword evidence="7" id="KW-1185">Reference proteome</keyword>
<dbReference type="PROSITE" id="PS51733">
    <property type="entry name" value="BPL_LPL_CATALYTIC"/>
    <property type="match status" value="1"/>
</dbReference>
<dbReference type="SUPFAM" id="SSF55681">
    <property type="entry name" value="Class II aaRS and biotin synthetases"/>
    <property type="match status" value="1"/>
</dbReference>
<dbReference type="InterPro" id="IPR004562">
    <property type="entry name" value="LipoylTrfase_LipoateP_Ligase"/>
</dbReference>
<organism evidence="6 7">
    <name type="scientific">Monosporascus ibericus</name>
    <dbReference type="NCBI Taxonomy" id="155417"/>
    <lineage>
        <taxon>Eukaryota</taxon>
        <taxon>Fungi</taxon>
        <taxon>Dikarya</taxon>
        <taxon>Ascomycota</taxon>
        <taxon>Pezizomycotina</taxon>
        <taxon>Sordariomycetes</taxon>
        <taxon>Xylariomycetidae</taxon>
        <taxon>Xylariales</taxon>
        <taxon>Xylariales incertae sedis</taxon>
        <taxon>Monosporascus</taxon>
    </lineage>
</organism>
<sequence length="346" mass="37828">MRLSISTSAFLTCNPWVEVNLGLVRKASGRPETELDDTDEEDGITLEDGNTVELVRRRSGGGTVFHDLGNVNYSVLCPPADFDRNKHAEMVVRALRGLGATTARVNERHDIVMDGPASSSAAMEEEDKSGAQTRTFKVSGSAYKLTRQRSLHHGTCLLTSPNLGAVGRFLRSPAEPYIKARGVASVRSPIRNVGISPLSFQMAVVDEFQAMYEELGADNVSAELVSLSEAQKVPELMKGYEELRSQGWLYTQTPQFTLSTHPTADDPRPRPALPAYLPQDFRAEITVRHGQITAVSGGCLPQSLVSSYLHEVSDWRSEVDDDRVGRCLNGLLGVGDSTSNYDNESE</sequence>
<comment type="similarity">
    <text evidence="3">Belongs to the LplA family.</text>
</comment>
<evidence type="ECO:0000256" key="3">
    <source>
        <dbReference type="ARBA" id="ARBA00008242"/>
    </source>
</evidence>
<name>A0A4V1XBB0_9PEZI</name>
<dbReference type="PANTHER" id="PTHR12561:SF3">
    <property type="entry name" value="LIPOYLTRANSFERASE 1, MITOCHONDRIAL"/>
    <property type="match status" value="1"/>
</dbReference>
<dbReference type="STRING" id="155417.A0A4V1XBB0"/>
<evidence type="ECO:0000256" key="1">
    <source>
        <dbReference type="ARBA" id="ARBA00003253"/>
    </source>
</evidence>
<dbReference type="Gene3D" id="3.30.930.10">
    <property type="entry name" value="Bira Bifunctional Protein, Domain 2"/>
    <property type="match status" value="1"/>
</dbReference>
<comment type="caution">
    <text evidence="6">The sequence shown here is derived from an EMBL/GenBank/DDBJ whole genome shotgun (WGS) entry which is preliminary data.</text>
</comment>
<comment type="function">
    <text evidence="1">Catalyzes both the ATP-dependent activation of exogenously supplied lipoate to lipoyl-AMP and the transfer of the activated lipoyl onto the lipoyl domains of lipoate-dependent enzymes.</text>
</comment>
<protein>
    <recommendedName>
        <fullName evidence="4">Putative lipoate-protein ligase A</fullName>
    </recommendedName>
</protein>
<dbReference type="PANTHER" id="PTHR12561">
    <property type="entry name" value="LIPOATE-PROTEIN LIGASE"/>
    <property type="match status" value="1"/>
</dbReference>
<dbReference type="EMBL" id="QJNU01000164">
    <property type="protein sequence ID" value="RYP05619.1"/>
    <property type="molecule type" value="Genomic_DNA"/>
</dbReference>
<gene>
    <name evidence="6" type="ORF">DL764_003680</name>
</gene>